<keyword evidence="2" id="KW-1185">Reference proteome</keyword>
<sequence>MSETQDADPDTRAEVDLMILDYLLCTAIELALYHGKAKSEGQHLNDYNLSWQFNTINSIRAVLLLPRPLPRDLQIKIQVLEFAQIFYGSFVFPEQDKMSGIKVSLDEEYRNEESEGTRVENQKHLPLSQQHTGEDTTLNSNTCPYFDMLLKLAALCNATDKMLPEDIVAHFILLTAWDEYPLEIRSLNRYKDLISRALDRLNETPYASAIQASSNYLNNFQLPVNSLLDTPTDTLLMESPRNTLEGLVSRFLAYLMKTLDPPVLIQIERGQLVGLSREETKRLKDRAGV</sequence>
<evidence type="ECO:0000313" key="2">
    <source>
        <dbReference type="Proteomes" id="UP000247810"/>
    </source>
</evidence>
<proteinExistence type="predicted"/>
<protein>
    <submittedName>
        <fullName evidence="1">Uncharacterized protein</fullName>
    </submittedName>
</protein>
<accession>A0A319DM80</accession>
<organism evidence="1 2">
    <name type="scientific">Aspergillus ellipticus CBS 707.79</name>
    <dbReference type="NCBI Taxonomy" id="1448320"/>
    <lineage>
        <taxon>Eukaryota</taxon>
        <taxon>Fungi</taxon>
        <taxon>Dikarya</taxon>
        <taxon>Ascomycota</taxon>
        <taxon>Pezizomycotina</taxon>
        <taxon>Eurotiomycetes</taxon>
        <taxon>Eurotiomycetidae</taxon>
        <taxon>Eurotiales</taxon>
        <taxon>Aspergillaceae</taxon>
        <taxon>Aspergillus</taxon>
        <taxon>Aspergillus subgen. Circumdati</taxon>
    </lineage>
</organism>
<dbReference type="EMBL" id="KZ825857">
    <property type="protein sequence ID" value="PYH95197.1"/>
    <property type="molecule type" value="Genomic_DNA"/>
</dbReference>
<dbReference type="VEuPathDB" id="FungiDB:BO71DRAFT_398201"/>
<dbReference type="AlphaFoldDB" id="A0A319DM80"/>
<reference evidence="1 2" key="1">
    <citation type="submission" date="2018-02" db="EMBL/GenBank/DDBJ databases">
        <title>The genomes of Aspergillus section Nigri reveals drivers in fungal speciation.</title>
        <authorList>
            <consortium name="DOE Joint Genome Institute"/>
            <person name="Vesth T.C."/>
            <person name="Nybo J."/>
            <person name="Theobald S."/>
            <person name="Brandl J."/>
            <person name="Frisvad J.C."/>
            <person name="Nielsen K.F."/>
            <person name="Lyhne E.K."/>
            <person name="Kogle M.E."/>
            <person name="Kuo A."/>
            <person name="Riley R."/>
            <person name="Clum A."/>
            <person name="Nolan M."/>
            <person name="Lipzen A."/>
            <person name="Salamov A."/>
            <person name="Henrissat B."/>
            <person name="Wiebenga A."/>
            <person name="De vries R.P."/>
            <person name="Grigoriev I.V."/>
            <person name="Mortensen U.H."/>
            <person name="Andersen M.R."/>
            <person name="Baker S.E."/>
        </authorList>
    </citation>
    <scope>NUCLEOTIDE SEQUENCE [LARGE SCALE GENOMIC DNA]</scope>
    <source>
        <strain evidence="1 2">CBS 707.79</strain>
    </source>
</reference>
<name>A0A319DM80_9EURO</name>
<dbReference type="Proteomes" id="UP000247810">
    <property type="component" value="Unassembled WGS sequence"/>
</dbReference>
<gene>
    <name evidence="1" type="ORF">BO71DRAFT_398201</name>
</gene>
<evidence type="ECO:0000313" key="1">
    <source>
        <dbReference type="EMBL" id="PYH95197.1"/>
    </source>
</evidence>
<dbReference type="OrthoDB" id="4149149at2759"/>